<dbReference type="AlphaFoldDB" id="S8A871"/>
<dbReference type="OMA" id="WDVDILL"/>
<dbReference type="Proteomes" id="UP000015100">
    <property type="component" value="Unassembled WGS sequence"/>
</dbReference>
<dbReference type="InterPro" id="IPR002347">
    <property type="entry name" value="SDR_fam"/>
</dbReference>
<dbReference type="SUPFAM" id="SSF51735">
    <property type="entry name" value="NAD(P)-binding Rossmann-fold domains"/>
    <property type="match status" value="1"/>
</dbReference>
<dbReference type="InterPro" id="IPR051911">
    <property type="entry name" value="SDR_oxidoreductase"/>
</dbReference>
<dbReference type="eggNOG" id="KOG1205">
    <property type="taxonomic scope" value="Eukaryota"/>
</dbReference>
<comment type="similarity">
    <text evidence="1 3">Belongs to the short-chain dehydrogenases/reductases (SDR) family.</text>
</comment>
<protein>
    <submittedName>
        <fullName evidence="4">Uncharacterized protein</fullName>
    </submittedName>
</protein>
<gene>
    <name evidence="4" type="ORF">H072_6981</name>
</gene>
<comment type="caution">
    <text evidence="4">The sequence shown here is derived from an EMBL/GenBank/DDBJ whole genome shotgun (WGS) entry which is preliminary data.</text>
</comment>
<reference evidence="5" key="2">
    <citation type="submission" date="2013-04" db="EMBL/GenBank/DDBJ databases">
        <title>Genomic mechanisms accounting for the adaptation to parasitism in nematode-trapping fungi.</title>
        <authorList>
            <person name="Ahren D.G."/>
        </authorList>
    </citation>
    <scope>NUCLEOTIDE SEQUENCE [LARGE SCALE GENOMIC DNA]</scope>
    <source>
        <strain evidence="5">CBS 200.50</strain>
    </source>
</reference>
<keyword evidence="2" id="KW-0560">Oxidoreductase</keyword>
<dbReference type="PRINTS" id="PR00080">
    <property type="entry name" value="SDRFAMILY"/>
</dbReference>
<dbReference type="STRING" id="1284197.S8A871"/>
<reference evidence="4 5" key="1">
    <citation type="journal article" date="2013" name="PLoS Genet.">
        <title>Genomic mechanisms accounting for the adaptation to parasitism in nematode-trapping fungi.</title>
        <authorList>
            <person name="Meerupati T."/>
            <person name="Andersson K.M."/>
            <person name="Friman E."/>
            <person name="Kumar D."/>
            <person name="Tunlid A."/>
            <person name="Ahren D."/>
        </authorList>
    </citation>
    <scope>NUCLEOTIDE SEQUENCE [LARGE SCALE GENOMIC DNA]</scope>
    <source>
        <strain evidence="4 5">CBS 200.50</strain>
    </source>
</reference>
<dbReference type="Gene3D" id="3.40.50.720">
    <property type="entry name" value="NAD(P)-binding Rossmann-like Domain"/>
    <property type="match status" value="1"/>
</dbReference>
<name>S8A871_DACHA</name>
<evidence type="ECO:0000256" key="2">
    <source>
        <dbReference type="ARBA" id="ARBA00023002"/>
    </source>
</evidence>
<dbReference type="CDD" id="cd05374">
    <property type="entry name" value="17beta-HSD-like_SDR_c"/>
    <property type="match status" value="1"/>
</dbReference>
<dbReference type="GO" id="GO:0016491">
    <property type="term" value="F:oxidoreductase activity"/>
    <property type="evidence" value="ECO:0007669"/>
    <property type="project" value="UniProtKB-KW"/>
</dbReference>
<evidence type="ECO:0000313" key="5">
    <source>
        <dbReference type="Proteomes" id="UP000015100"/>
    </source>
</evidence>
<dbReference type="PANTHER" id="PTHR43976:SF16">
    <property type="entry name" value="SHORT-CHAIN DEHYDROGENASE_REDUCTASE FAMILY PROTEIN"/>
    <property type="match status" value="1"/>
</dbReference>
<accession>S8A871</accession>
<evidence type="ECO:0000313" key="4">
    <source>
        <dbReference type="EMBL" id="EPS39210.1"/>
    </source>
</evidence>
<dbReference type="EMBL" id="AQGS01000484">
    <property type="protein sequence ID" value="EPS39210.1"/>
    <property type="molecule type" value="Genomic_DNA"/>
</dbReference>
<evidence type="ECO:0000256" key="1">
    <source>
        <dbReference type="ARBA" id="ARBA00006484"/>
    </source>
</evidence>
<dbReference type="OrthoDB" id="1274115at2759"/>
<dbReference type="PANTHER" id="PTHR43976">
    <property type="entry name" value="SHORT CHAIN DEHYDROGENASE"/>
    <property type="match status" value="1"/>
</dbReference>
<dbReference type="Pfam" id="PF00106">
    <property type="entry name" value="adh_short"/>
    <property type="match status" value="1"/>
</dbReference>
<proteinExistence type="inferred from homology"/>
<keyword evidence="5" id="KW-1185">Reference proteome</keyword>
<dbReference type="InterPro" id="IPR036291">
    <property type="entry name" value="NAD(P)-bd_dom_sf"/>
</dbReference>
<dbReference type="HOGENOM" id="CLU_010194_2_9_1"/>
<organism evidence="4 5">
    <name type="scientific">Dactylellina haptotyla (strain CBS 200.50)</name>
    <name type="common">Nematode-trapping fungus</name>
    <name type="synonym">Monacrosporium haptotylum</name>
    <dbReference type="NCBI Taxonomy" id="1284197"/>
    <lineage>
        <taxon>Eukaryota</taxon>
        <taxon>Fungi</taxon>
        <taxon>Dikarya</taxon>
        <taxon>Ascomycota</taxon>
        <taxon>Pezizomycotina</taxon>
        <taxon>Orbiliomycetes</taxon>
        <taxon>Orbiliales</taxon>
        <taxon>Orbiliaceae</taxon>
        <taxon>Dactylellina</taxon>
    </lineage>
</organism>
<evidence type="ECO:0000256" key="3">
    <source>
        <dbReference type="RuleBase" id="RU000363"/>
    </source>
</evidence>
<dbReference type="PRINTS" id="PR00081">
    <property type="entry name" value="GDHRDH"/>
</dbReference>
<sequence length="283" mass="30728">MAKLVWFITGCSSGIGEQLVHIILARGDKVIATARNPDSILPLESLGASTLQLDVTSDEPTIAAVIAQAVSIYGRIDVLVNNAGYVQIGNWEDLAPETWQSQFATNFFGPIKITRGVLPYFRRQQSGTLVFVSSLSGWIGHPGCGAYASSKFALEGAVESLRGETSRFGIKTLLIEPGRFRTMLLSGEKMKAATSSVGDYQGTYEKQLEYLAKEDRAQPGDPVKLVNIIVDLVRGEGVAEGKEVPFRVPIGTDCYEEVRGKCEQTLSVLGDWETVIKSTDYDG</sequence>